<dbReference type="Pfam" id="PF00023">
    <property type="entry name" value="Ank"/>
    <property type="match status" value="1"/>
</dbReference>
<keyword evidence="1" id="KW-0677">Repeat</keyword>
<dbReference type="SUPFAM" id="SSF48403">
    <property type="entry name" value="Ankyrin repeat"/>
    <property type="match status" value="1"/>
</dbReference>
<evidence type="ECO:0008006" key="5">
    <source>
        <dbReference type="Google" id="ProtNLM"/>
    </source>
</evidence>
<dbReference type="InterPro" id="IPR036770">
    <property type="entry name" value="Ankyrin_rpt-contain_sf"/>
</dbReference>
<keyword evidence="2 3" id="KW-0040">ANK repeat</keyword>
<evidence type="ECO:0000256" key="3">
    <source>
        <dbReference type="PROSITE-ProRule" id="PRU00023"/>
    </source>
</evidence>
<organism evidence="4">
    <name type="scientific">Oxyrrhis marina</name>
    <name type="common">Dinoflagellate</name>
    <dbReference type="NCBI Taxonomy" id="2969"/>
    <lineage>
        <taxon>Eukaryota</taxon>
        <taxon>Sar</taxon>
        <taxon>Alveolata</taxon>
        <taxon>Dinophyceae</taxon>
        <taxon>Oxyrrhinales</taxon>
        <taxon>Oxyrrhinaceae</taxon>
        <taxon>Oxyrrhis</taxon>
    </lineage>
</organism>
<evidence type="ECO:0000256" key="1">
    <source>
        <dbReference type="ARBA" id="ARBA00022737"/>
    </source>
</evidence>
<dbReference type="GO" id="GO:0005634">
    <property type="term" value="C:nucleus"/>
    <property type="evidence" value="ECO:0007669"/>
    <property type="project" value="TreeGrafter"/>
</dbReference>
<gene>
    <name evidence="4" type="ORF">OMAR00292_LOCUS5007</name>
</gene>
<dbReference type="SMART" id="SM00248">
    <property type="entry name" value="ANK"/>
    <property type="match status" value="5"/>
</dbReference>
<dbReference type="PANTHER" id="PTHR24124">
    <property type="entry name" value="ANKYRIN REPEAT FAMILY A"/>
    <property type="match status" value="1"/>
</dbReference>
<dbReference type="AlphaFoldDB" id="A0A7S3XHU5"/>
<evidence type="ECO:0000313" key="4">
    <source>
        <dbReference type="EMBL" id="CAE0619167.1"/>
    </source>
</evidence>
<dbReference type="PANTHER" id="PTHR24124:SF14">
    <property type="entry name" value="CHROMOSOME UNDETERMINED SCAFFOLD_25, WHOLE GENOME SHOTGUN SEQUENCE"/>
    <property type="match status" value="1"/>
</dbReference>
<sequence>MTRLMYACINNEQQLVRRLLEDDSINILQQDSDGDTALHHAAQTYGGEDILASLIAAQNRQLEKQGEHLMAWVDLQNNDGQTPLMYAVLMDNEPTVRQLLSSRADPFFANAEGESALSLAAGNPTLLKLLQAGSGIVQVKKVADATSTSGQCQHTPLMYAAMRGQKEKLQELLEGCTAADLQAQNVYGDTALIYTAVKY</sequence>
<proteinExistence type="predicted"/>
<dbReference type="EMBL" id="HBIT01009719">
    <property type="protein sequence ID" value="CAE0619167.1"/>
    <property type="molecule type" value="Transcribed_RNA"/>
</dbReference>
<dbReference type="Gene3D" id="1.25.40.20">
    <property type="entry name" value="Ankyrin repeat-containing domain"/>
    <property type="match status" value="3"/>
</dbReference>
<dbReference type="PROSITE" id="PS50297">
    <property type="entry name" value="ANK_REP_REGION"/>
    <property type="match status" value="1"/>
</dbReference>
<dbReference type="GO" id="GO:0010468">
    <property type="term" value="P:regulation of gene expression"/>
    <property type="evidence" value="ECO:0007669"/>
    <property type="project" value="TreeGrafter"/>
</dbReference>
<evidence type="ECO:0000256" key="2">
    <source>
        <dbReference type="ARBA" id="ARBA00023043"/>
    </source>
</evidence>
<name>A0A7S3XHU5_OXYMA</name>
<reference evidence="4" key="1">
    <citation type="submission" date="2021-01" db="EMBL/GenBank/DDBJ databases">
        <authorList>
            <person name="Corre E."/>
            <person name="Pelletier E."/>
            <person name="Niang G."/>
            <person name="Scheremetjew M."/>
            <person name="Finn R."/>
            <person name="Kale V."/>
            <person name="Holt S."/>
            <person name="Cochrane G."/>
            <person name="Meng A."/>
            <person name="Brown T."/>
            <person name="Cohen L."/>
        </authorList>
    </citation>
    <scope>NUCLEOTIDE SEQUENCE</scope>
    <source>
        <strain evidence="4">CCMP1795</strain>
    </source>
</reference>
<dbReference type="Pfam" id="PF12796">
    <property type="entry name" value="Ank_2"/>
    <property type="match status" value="1"/>
</dbReference>
<dbReference type="Pfam" id="PF13637">
    <property type="entry name" value="Ank_4"/>
    <property type="match status" value="1"/>
</dbReference>
<feature type="repeat" description="ANK" evidence="3">
    <location>
        <begin position="79"/>
        <end position="111"/>
    </location>
</feature>
<dbReference type="PROSITE" id="PS50088">
    <property type="entry name" value="ANK_REPEAT"/>
    <property type="match status" value="1"/>
</dbReference>
<dbReference type="InterPro" id="IPR002110">
    <property type="entry name" value="Ankyrin_rpt"/>
</dbReference>
<protein>
    <recommendedName>
        <fullName evidence="5">Ankyrin repeat protein</fullName>
    </recommendedName>
</protein>
<accession>A0A7S3XHU5</accession>